<dbReference type="Gene3D" id="1.10.238.10">
    <property type="entry name" value="EF-hand"/>
    <property type="match status" value="2"/>
</dbReference>
<dbReference type="GO" id="GO:0005509">
    <property type="term" value="F:calcium ion binding"/>
    <property type="evidence" value="ECO:0007669"/>
    <property type="project" value="InterPro"/>
</dbReference>
<dbReference type="InterPro" id="IPR050403">
    <property type="entry name" value="Myosin_RLC"/>
</dbReference>
<dbReference type="EMBL" id="JARTCD010000038">
    <property type="protein sequence ID" value="KAJ8656643.1"/>
    <property type="molecule type" value="Genomic_DNA"/>
</dbReference>
<accession>A0AAD7UZQ1</accession>
<evidence type="ECO:0000259" key="4">
    <source>
        <dbReference type="PROSITE" id="PS50222"/>
    </source>
</evidence>
<evidence type="ECO:0000313" key="5">
    <source>
        <dbReference type="EMBL" id="KAJ8656643.1"/>
    </source>
</evidence>
<dbReference type="InterPro" id="IPR002048">
    <property type="entry name" value="EF_hand_dom"/>
</dbReference>
<dbReference type="RefSeq" id="XP_058341556.1">
    <property type="nucleotide sequence ID" value="XM_058487734.1"/>
</dbReference>
<proteinExistence type="predicted"/>
<keyword evidence="3" id="KW-0106">Calcium</keyword>
<dbReference type="PANTHER" id="PTHR23049">
    <property type="entry name" value="MYOSIN REGULATORY LIGHT CHAIN 2"/>
    <property type="match status" value="1"/>
</dbReference>
<keyword evidence="6" id="KW-1185">Reference proteome</keyword>
<dbReference type="AlphaFoldDB" id="A0AAD7UZQ1"/>
<protein>
    <recommendedName>
        <fullName evidence="4">EF-hand domain-containing protein</fullName>
    </recommendedName>
</protein>
<dbReference type="CDD" id="cd00051">
    <property type="entry name" value="EFh"/>
    <property type="match status" value="1"/>
</dbReference>
<dbReference type="InterPro" id="IPR015070">
    <property type="entry name" value="EF_hand_DJBP"/>
</dbReference>
<dbReference type="SMART" id="SM00054">
    <property type="entry name" value="EFh"/>
    <property type="match status" value="2"/>
</dbReference>
<dbReference type="PROSITE" id="PS00018">
    <property type="entry name" value="EF_HAND_1"/>
    <property type="match status" value="1"/>
</dbReference>
<dbReference type="SUPFAM" id="SSF47473">
    <property type="entry name" value="EF-hand"/>
    <property type="match status" value="1"/>
</dbReference>
<evidence type="ECO:0000256" key="1">
    <source>
        <dbReference type="ARBA" id="ARBA00022553"/>
    </source>
</evidence>
<feature type="domain" description="EF-hand" evidence="4">
    <location>
        <begin position="97"/>
        <end position="132"/>
    </location>
</feature>
<dbReference type="Pfam" id="PF13405">
    <property type="entry name" value="EF-hand_6"/>
    <property type="match status" value="1"/>
</dbReference>
<organism evidence="5 6">
    <name type="scientific">Lichtheimia ornata</name>
    <dbReference type="NCBI Taxonomy" id="688661"/>
    <lineage>
        <taxon>Eukaryota</taxon>
        <taxon>Fungi</taxon>
        <taxon>Fungi incertae sedis</taxon>
        <taxon>Mucoromycota</taxon>
        <taxon>Mucoromycotina</taxon>
        <taxon>Mucoromycetes</taxon>
        <taxon>Mucorales</taxon>
        <taxon>Lichtheimiaceae</taxon>
        <taxon>Lichtheimia</taxon>
    </lineage>
</organism>
<dbReference type="GeneID" id="83215128"/>
<dbReference type="Proteomes" id="UP001234581">
    <property type="component" value="Unassembled WGS sequence"/>
</dbReference>
<name>A0AAD7UZQ1_9FUNG</name>
<gene>
    <name evidence="5" type="ORF">O0I10_007720</name>
</gene>
<keyword evidence="2" id="KW-0677">Repeat</keyword>
<evidence type="ECO:0000256" key="3">
    <source>
        <dbReference type="ARBA" id="ARBA00022837"/>
    </source>
</evidence>
<reference evidence="5 6" key="1">
    <citation type="submission" date="2023-03" db="EMBL/GenBank/DDBJ databases">
        <title>Genome sequence of Lichtheimia ornata CBS 291.66.</title>
        <authorList>
            <person name="Mohabir J.T."/>
            <person name="Shea T.P."/>
            <person name="Kurbessoian T."/>
            <person name="Berby B."/>
            <person name="Fontaine J."/>
            <person name="Livny J."/>
            <person name="Gnirke A."/>
            <person name="Stajich J.E."/>
            <person name="Cuomo C.A."/>
        </authorList>
    </citation>
    <scope>NUCLEOTIDE SEQUENCE [LARGE SCALE GENOMIC DNA]</scope>
    <source>
        <strain evidence="5">CBS 291.66</strain>
    </source>
</reference>
<dbReference type="Pfam" id="PF08976">
    <property type="entry name" value="EF-hand_11"/>
    <property type="match status" value="1"/>
</dbReference>
<dbReference type="FunFam" id="1.10.238.10:FF:000001">
    <property type="entry name" value="Calmodulin 1"/>
    <property type="match status" value="1"/>
</dbReference>
<evidence type="ECO:0000256" key="2">
    <source>
        <dbReference type="ARBA" id="ARBA00022737"/>
    </source>
</evidence>
<comment type="caution">
    <text evidence="5">The sequence shown here is derived from an EMBL/GenBank/DDBJ whole genome shotgun (WGS) entry which is preliminary data.</text>
</comment>
<sequence length="166" mass="18848">MMMGPTVTRKQRKTRQNSNVFAMIDQQQMEELKQAFYMMDTNGDGVVCHDDLEIILKNLGQNMTNDQIHDMLNEAPGTKINFMVFLTMMADKLTGTDPEHVITSAFAAFDDSGKGTINADYLRDCMTTMGDRFTDEEVDIMFQGTPVDEHGNFNYKDFVQVLKHGV</sequence>
<feature type="domain" description="EF-hand" evidence="4">
    <location>
        <begin position="27"/>
        <end position="62"/>
    </location>
</feature>
<evidence type="ECO:0000313" key="6">
    <source>
        <dbReference type="Proteomes" id="UP001234581"/>
    </source>
</evidence>
<dbReference type="PROSITE" id="PS50222">
    <property type="entry name" value="EF_HAND_2"/>
    <property type="match status" value="2"/>
</dbReference>
<dbReference type="InterPro" id="IPR011992">
    <property type="entry name" value="EF-hand-dom_pair"/>
</dbReference>
<dbReference type="InterPro" id="IPR018247">
    <property type="entry name" value="EF_Hand_1_Ca_BS"/>
</dbReference>
<keyword evidence="1" id="KW-0597">Phosphoprotein</keyword>